<dbReference type="EMBL" id="CP013235">
    <property type="protein sequence ID" value="AMP11269.1"/>
    <property type="molecule type" value="Genomic_DNA"/>
</dbReference>
<gene>
    <name evidence="4" type="ORF">CAter282_3583</name>
</gene>
<dbReference type="Gene3D" id="3.40.190.10">
    <property type="entry name" value="Periplasmic binding protein-like II"/>
    <property type="match status" value="2"/>
</dbReference>
<sequence length="274" mass="29743">MNAPSLFFRQAVALLLLACALQVTATAGTLEQIRQRGKLVVGVSYVVPEYTAGTKYRTPESFDSTVAAELAKQLGVKLVTVKVTTKNRQQLLAQQKVDVLLLNLKKDDADALASSARLLPTAYQSRPKLIMRSDTYIKRSPQLKGRTLCVAAGGAYVGSLAAQYGALEKVYKAPADALLALRTGACDAAVHDDAVLNGLLALPEWKKFSASLPLDASPAVLTFAVRRADADLGDYLQQLSQEWSGTGYWAGNRKRWINDVAFEVYLDQNVPDCH</sequence>
<evidence type="ECO:0000313" key="5">
    <source>
        <dbReference type="Proteomes" id="UP000071778"/>
    </source>
</evidence>
<accession>A0A127QMM0</accession>
<dbReference type="Pfam" id="PF00497">
    <property type="entry name" value="SBP_bac_3"/>
    <property type="match status" value="1"/>
</dbReference>
<protein>
    <submittedName>
        <fullName evidence="4">Bacterial extracellular solute-binding s, 3 family protein</fullName>
    </submittedName>
</protein>
<dbReference type="PATRIC" id="fig|279058.17.peg.3884"/>
<evidence type="ECO:0000256" key="1">
    <source>
        <dbReference type="ARBA" id="ARBA00022729"/>
    </source>
</evidence>
<dbReference type="InterPro" id="IPR001638">
    <property type="entry name" value="Solute-binding_3/MltF_N"/>
</dbReference>
<name>A0A127QMM0_9BURK</name>
<proteinExistence type="predicted"/>
<dbReference type="SMART" id="SM00062">
    <property type="entry name" value="PBPb"/>
    <property type="match status" value="1"/>
</dbReference>
<evidence type="ECO:0000256" key="2">
    <source>
        <dbReference type="SAM" id="SignalP"/>
    </source>
</evidence>
<feature type="signal peptide" evidence="2">
    <location>
        <begin position="1"/>
        <end position="25"/>
    </location>
</feature>
<reference evidence="4 5" key="1">
    <citation type="submission" date="2015-11" db="EMBL/GenBank/DDBJ databases">
        <title>Exploring the genomic traits of fungus-feeding bacterial genus Collimonas.</title>
        <authorList>
            <person name="Song C."/>
            <person name="Schmidt R."/>
            <person name="de Jager V."/>
            <person name="Krzyzanowska D."/>
            <person name="Jongedijk E."/>
            <person name="Cankar K."/>
            <person name="Beekwilder J."/>
            <person name="van Veen A."/>
            <person name="de Boer W."/>
            <person name="van Veen J.A."/>
            <person name="Garbeva P."/>
        </authorList>
    </citation>
    <scope>NUCLEOTIDE SEQUENCE [LARGE SCALE GENOMIC DNA]</scope>
    <source>
        <strain evidence="4 5">Ter282</strain>
    </source>
</reference>
<evidence type="ECO:0000313" key="4">
    <source>
        <dbReference type="EMBL" id="AMP11269.1"/>
    </source>
</evidence>
<keyword evidence="1 2" id="KW-0732">Signal</keyword>
<dbReference type="SUPFAM" id="SSF53850">
    <property type="entry name" value="Periplasmic binding protein-like II"/>
    <property type="match status" value="1"/>
</dbReference>
<organism evidence="4 5">
    <name type="scientific">Collimonas arenae</name>
    <dbReference type="NCBI Taxonomy" id="279058"/>
    <lineage>
        <taxon>Bacteria</taxon>
        <taxon>Pseudomonadati</taxon>
        <taxon>Pseudomonadota</taxon>
        <taxon>Betaproteobacteria</taxon>
        <taxon>Burkholderiales</taxon>
        <taxon>Oxalobacteraceae</taxon>
        <taxon>Collimonas</taxon>
    </lineage>
</organism>
<feature type="chain" id="PRO_5007278026" evidence="2">
    <location>
        <begin position="26"/>
        <end position="274"/>
    </location>
</feature>
<feature type="domain" description="Solute-binding protein family 3/N-terminal" evidence="3">
    <location>
        <begin position="49"/>
        <end position="247"/>
    </location>
</feature>
<dbReference type="Proteomes" id="UP000071778">
    <property type="component" value="Chromosome"/>
</dbReference>
<keyword evidence="5" id="KW-1185">Reference proteome</keyword>
<evidence type="ECO:0000259" key="3">
    <source>
        <dbReference type="SMART" id="SM00062"/>
    </source>
</evidence>
<dbReference type="OrthoDB" id="7241844at2"/>
<dbReference type="PANTHER" id="PTHR35936:SF37">
    <property type="entry name" value="AMINO ACID ABC TRANSPORTER SUBSTRATE-BINDING PROTEIN"/>
    <property type="match status" value="1"/>
</dbReference>
<dbReference type="RefSeq" id="WP_061534298.1">
    <property type="nucleotide sequence ID" value="NZ_CP013233.1"/>
</dbReference>
<dbReference type="PANTHER" id="PTHR35936">
    <property type="entry name" value="MEMBRANE-BOUND LYTIC MUREIN TRANSGLYCOSYLASE F"/>
    <property type="match status" value="1"/>
</dbReference>
<dbReference type="AlphaFoldDB" id="A0A127QMM0"/>